<proteinExistence type="inferred from homology"/>
<dbReference type="AlphaFoldDB" id="W6M4E5"/>
<reference evidence="7" key="2">
    <citation type="submission" date="2014-03" db="EMBL/GenBank/DDBJ databases">
        <title>Candidatus Competibacter-lineage genomes retrieved from metagenomes reveal functional metabolic diversity.</title>
        <authorList>
            <person name="McIlroy S.J."/>
            <person name="Albertsen M."/>
            <person name="Andresen E.K."/>
            <person name="Saunders A.M."/>
            <person name="Kristiansen R."/>
            <person name="Stokholm-Bjerregaard M."/>
            <person name="Nielsen K.L."/>
            <person name="Nielsen P.H."/>
        </authorList>
    </citation>
    <scope>NUCLEOTIDE SEQUENCE</scope>
    <source>
        <strain evidence="7">Run_A_D11</strain>
    </source>
</reference>
<dbReference type="GO" id="GO:0005524">
    <property type="term" value="F:ATP binding"/>
    <property type="evidence" value="ECO:0007669"/>
    <property type="project" value="UniProtKB-KW"/>
</dbReference>
<organism evidence="7 8">
    <name type="scientific">Candidatus Competibacter denitrificans Run_A_D11</name>
    <dbReference type="NCBI Taxonomy" id="1400863"/>
    <lineage>
        <taxon>Bacteria</taxon>
        <taxon>Pseudomonadati</taxon>
        <taxon>Pseudomonadota</taxon>
        <taxon>Gammaproteobacteria</taxon>
        <taxon>Candidatus Competibacteraceae</taxon>
        <taxon>Candidatus Competibacter</taxon>
    </lineage>
</organism>
<keyword evidence="2" id="KW-0813">Transport</keyword>
<name>W6M4E5_9GAMM</name>
<evidence type="ECO:0000256" key="5">
    <source>
        <dbReference type="SAM" id="MobiDB-lite"/>
    </source>
</evidence>
<dbReference type="Pfam" id="PF00005">
    <property type="entry name" value="ABC_tran"/>
    <property type="match status" value="1"/>
</dbReference>
<dbReference type="SUPFAM" id="SSF52540">
    <property type="entry name" value="P-loop containing nucleoside triphosphate hydrolases"/>
    <property type="match status" value="1"/>
</dbReference>
<keyword evidence="3" id="KW-0547">Nucleotide-binding</keyword>
<dbReference type="InterPro" id="IPR017871">
    <property type="entry name" value="ABC_transporter-like_CS"/>
</dbReference>
<comment type="caution">
    <text evidence="7">The sequence shown here is derived from an EMBL/GenBank/DDBJ whole genome shotgun (WGS) entry which is preliminary data.</text>
</comment>
<dbReference type="STRING" id="1400863.BN873_150257"/>
<keyword evidence="4 7" id="KW-0067">ATP-binding</keyword>
<dbReference type="PROSITE" id="PS50893">
    <property type="entry name" value="ABC_TRANSPORTER_2"/>
    <property type="match status" value="1"/>
</dbReference>
<reference evidence="7" key="1">
    <citation type="submission" date="2013-07" db="EMBL/GenBank/DDBJ databases">
        <authorList>
            <person name="McIlroy S."/>
        </authorList>
    </citation>
    <scope>NUCLEOTIDE SEQUENCE [LARGE SCALE GENOMIC DNA]</scope>
    <source>
        <strain evidence="7">Run_A_D11</strain>
    </source>
</reference>
<protein>
    <submittedName>
        <fullName evidence="7">Alkanesulfonate transporter subunit ATP-binding component of ABC superfamily</fullName>
    </submittedName>
</protein>
<evidence type="ECO:0000256" key="1">
    <source>
        <dbReference type="ARBA" id="ARBA00005417"/>
    </source>
</evidence>
<dbReference type="EMBL" id="CBTJ020000020">
    <property type="protein sequence ID" value="CDI01469.1"/>
    <property type="molecule type" value="Genomic_DNA"/>
</dbReference>
<comment type="similarity">
    <text evidence="1">Belongs to the ABC transporter superfamily.</text>
</comment>
<dbReference type="PANTHER" id="PTHR42788">
    <property type="entry name" value="TAURINE IMPORT ATP-BINDING PROTEIN-RELATED"/>
    <property type="match status" value="1"/>
</dbReference>
<gene>
    <name evidence="7" type="primary">ssuB</name>
    <name evidence="7" type="ORF">BN873_150257</name>
</gene>
<dbReference type="PROSITE" id="PS00211">
    <property type="entry name" value="ABC_TRANSPORTER_1"/>
    <property type="match status" value="1"/>
</dbReference>
<evidence type="ECO:0000313" key="8">
    <source>
        <dbReference type="Proteomes" id="UP000035760"/>
    </source>
</evidence>
<sequence length="271" mass="28685">MTYADGQRSSAEPDDRMMPARPLSASPLSLAPPLAISLRSAHLTYGGLVLFDGLDLELPGGVFTCLLGPSGIGKSSLLRLLAGLTSPGVSGDLRGSDGRGLTGRVAYMAQQDLLLPWLSVLQNVTLGSRLRSEPANRGRALDLLAQVGLADSALVRPDTLSGGMRQRVALARTLMEDRPLVLMDEPFSGLDALTRLRLQALAAELLAGRTVLLVTHDPLEALRLGEQILVMNGRPATLSALPDLPGAPPRDPGDPALQAAYRAILRRLEAQ</sequence>
<dbReference type="InterPro" id="IPR003439">
    <property type="entry name" value="ABC_transporter-like_ATP-bd"/>
</dbReference>
<evidence type="ECO:0000313" key="7">
    <source>
        <dbReference type="EMBL" id="CDI01469.1"/>
    </source>
</evidence>
<evidence type="ECO:0000259" key="6">
    <source>
        <dbReference type="PROSITE" id="PS50893"/>
    </source>
</evidence>
<dbReference type="Proteomes" id="UP000035760">
    <property type="component" value="Unassembled WGS sequence"/>
</dbReference>
<dbReference type="GO" id="GO:0016887">
    <property type="term" value="F:ATP hydrolysis activity"/>
    <property type="evidence" value="ECO:0007669"/>
    <property type="project" value="InterPro"/>
</dbReference>
<evidence type="ECO:0000256" key="2">
    <source>
        <dbReference type="ARBA" id="ARBA00022448"/>
    </source>
</evidence>
<evidence type="ECO:0000256" key="4">
    <source>
        <dbReference type="ARBA" id="ARBA00022840"/>
    </source>
</evidence>
<feature type="region of interest" description="Disordered" evidence="5">
    <location>
        <begin position="1"/>
        <end position="23"/>
    </location>
</feature>
<evidence type="ECO:0000256" key="3">
    <source>
        <dbReference type="ARBA" id="ARBA00022741"/>
    </source>
</evidence>
<dbReference type="SMART" id="SM00382">
    <property type="entry name" value="AAA"/>
    <property type="match status" value="1"/>
</dbReference>
<dbReference type="PANTHER" id="PTHR42788:SF19">
    <property type="entry name" value="ALIPHATIC SULFONATES IMPORT ATP-BINDING PROTEIN SSUB 2"/>
    <property type="match status" value="1"/>
</dbReference>
<dbReference type="InterPro" id="IPR050166">
    <property type="entry name" value="ABC_transporter_ATP-bind"/>
</dbReference>
<dbReference type="InterPro" id="IPR003593">
    <property type="entry name" value="AAA+_ATPase"/>
</dbReference>
<keyword evidence="8" id="KW-1185">Reference proteome</keyword>
<accession>W6M4E5</accession>
<feature type="domain" description="ABC transporter" evidence="6">
    <location>
        <begin position="36"/>
        <end position="258"/>
    </location>
</feature>
<dbReference type="Gene3D" id="3.40.50.300">
    <property type="entry name" value="P-loop containing nucleotide triphosphate hydrolases"/>
    <property type="match status" value="1"/>
</dbReference>
<dbReference type="InterPro" id="IPR027417">
    <property type="entry name" value="P-loop_NTPase"/>
</dbReference>